<accession>A0A5B7FNI2</accession>
<comment type="caution">
    <text evidence="2">The sequence shown here is derived from an EMBL/GenBank/DDBJ whole genome shotgun (WGS) entry which is preliminary data.</text>
</comment>
<gene>
    <name evidence="2" type="ORF">E2C01_040779</name>
</gene>
<dbReference type="EMBL" id="VSRR010007515">
    <property type="protein sequence ID" value="MPC47045.1"/>
    <property type="molecule type" value="Genomic_DNA"/>
</dbReference>
<feature type="transmembrane region" description="Helical" evidence="1">
    <location>
        <begin position="59"/>
        <end position="88"/>
    </location>
</feature>
<protein>
    <submittedName>
        <fullName evidence="2">Uncharacterized protein</fullName>
    </submittedName>
</protein>
<keyword evidence="1" id="KW-1133">Transmembrane helix</keyword>
<evidence type="ECO:0000256" key="1">
    <source>
        <dbReference type="SAM" id="Phobius"/>
    </source>
</evidence>
<dbReference type="AlphaFoldDB" id="A0A5B7FNI2"/>
<dbReference type="Proteomes" id="UP000324222">
    <property type="component" value="Unassembled WGS sequence"/>
</dbReference>
<keyword evidence="3" id="KW-1185">Reference proteome</keyword>
<keyword evidence="1" id="KW-0472">Membrane</keyword>
<evidence type="ECO:0000313" key="3">
    <source>
        <dbReference type="Proteomes" id="UP000324222"/>
    </source>
</evidence>
<keyword evidence="1" id="KW-0812">Transmembrane</keyword>
<sequence length="91" mass="10548">MDQFLSVFVTRLNPFSTMTRFHIHSADYLEILYTFRNSCGRFKNDKFSVSQSVSRRTRLVMVVVVVVMVVVVVVMVVVMVLVEVVLFFSFC</sequence>
<organism evidence="2 3">
    <name type="scientific">Portunus trituberculatus</name>
    <name type="common">Swimming crab</name>
    <name type="synonym">Neptunus trituberculatus</name>
    <dbReference type="NCBI Taxonomy" id="210409"/>
    <lineage>
        <taxon>Eukaryota</taxon>
        <taxon>Metazoa</taxon>
        <taxon>Ecdysozoa</taxon>
        <taxon>Arthropoda</taxon>
        <taxon>Crustacea</taxon>
        <taxon>Multicrustacea</taxon>
        <taxon>Malacostraca</taxon>
        <taxon>Eumalacostraca</taxon>
        <taxon>Eucarida</taxon>
        <taxon>Decapoda</taxon>
        <taxon>Pleocyemata</taxon>
        <taxon>Brachyura</taxon>
        <taxon>Eubrachyura</taxon>
        <taxon>Portunoidea</taxon>
        <taxon>Portunidae</taxon>
        <taxon>Portuninae</taxon>
        <taxon>Portunus</taxon>
    </lineage>
</organism>
<reference evidence="2 3" key="1">
    <citation type="submission" date="2019-05" db="EMBL/GenBank/DDBJ databases">
        <title>Another draft genome of Portunus trituberculatus and its Hox gene families provides insights of decapod evolution.</title>
        <authorList>
            <person name="Jeong J.-H."/>
            <person name="Song I."/>
            <person name="Kim S."/>
            <person name="Choi T."/>
            <person name="Kim D."/>
            <person name="Ryu S."/>
            <person name="Kim W."/>
        </authorList>
    </citation>
    <scope>NUCLEOTIDE SEQUENCE [LARGE SCALE GENOMIC DNA]</scope>
    <source>
        <tissue evidence="2">Muscle</tissue>
    </source>
</reference>
<evidence type="ECO:0000313" key="2">
    <source>
        <dbReference type="EMBL" id="MPC47045.1"/>
    </source>
</evidence>
<name>A0A5B7FNI2_PORTR</name>
<proteinExistence type="predicted"/>